<dbReference type="Gene3D" id="1.20.1510.10">
    <property type="entry name" value="Cation efflux protein transmembrane domain"/>
    <property type="match status" value="1"/>
</dbReference>
<reference evidence="9" key="1">
    <citation type="submission" date="2022-07" db="EMBL/GenBank/DDBJ databases">
        <title>Phylogenomic reconstructions and comparative analyses of Kickxellomycotina fungi.</title>
        <authorList>
            <person name="Reynolds N.K."/>
            <person name="Stajich J.E."/>
            <person name="Barry K."/>
            <person name="Grigoriev I.V."/>
            <person name="Crous P."/>
            <person name="Smith M.E."/>
        </authorList>
    </citation>
    <scope>NUCLEOTIDE SEQUENCE</scope>
    <source>
        <strain evidence="9">NBRC 100468</strain>
    </source>
</reference>
<dbReference type="InterPro" id="IPR027469">
    <property type="entry name" value="Cation_efflux_TMD_sf"/>
</dbReference>
<keyword evidence="3 7" id="KW-0812">Transmembrane</keyword>
<keyword evidence="5 7" id="KW-0472">Membrane</keyword>
<feature type="transmembrane region" description="Helical" evidence="7">
    <location>
        <begin position="165"/>
        <end position="186"/>
    </location>
</feature>
<dbReference type="PANTHER" id="PTHR43840:SF13">
    <property type="entry name" value="CATION EFFLUX PROTEIN CYTOPLASMIC DOMAIN-CONTAINING PROTEIN"/>
    <property type="match status" value="1"/>
</dbReference>
<evidence type="ECO:0000256" key="5">
    <source>
        <dbReference type="ARBA" id="ARBA00023136"/>
    </source>
</evidence>
<sequence length="456" mass="50384">MKNPDSSGKPLLANFARLPSTNEGTGANYGTLASTATSNDPSSHPRVFIDSSSNDSSSSSSSSSGCCCGNQELAGTSASTTAQHSINNQTLDEENRILADKLRGSMVQEDDIPTIKNKCGKDVAQFYINQNDLILSMLEVHNDHSDEDIEQQASESKLYQEKVRFAIHISVAANIVLSVVQLYVALSSHSLSLFATMADAMMDLLSSLILLFASIAAEQKDTHKRYPSGRSRIETVGIIIFASLMGAFSTGLLMESITSLLSQSNERNSLNLLNGMCIVVALATKLALFFYCFALRKNHSAHVLMLDHRNDLFVNSFGLSMALLGRHLYPWIDPLGCLVVALFILRSWIREAWEQMQLIVGISADPAFLQLLTYTAMTHHPLITHVDTVRAYHSGARLFVEVDIVMAPETPLRIIHDVAETLQNRYERMDCVERAFVHVDYECLHHPEHSPTSYSK</sequence>
<dbReference type="PANTHER" id="PTHR43840">
    <property type="entry name" value="MITOCHONDRIAL METAL TRANSPORTER 1-RELATED"/>
    <property type="match status" value="1"/>
</dbReference>
<keyword evidence="4 7" id="KW-1133">Transmembrane helix</keyword>
<evidence type="ECO:0000256" key="6">
    <source>
        <dbReference type="SAM" id="MobiDB-lite"/>
    </source>
</evidence>
<evidence type="ECO:0000256" key="4">
    <source>
        <dbReference type="ARBA" id="ARBA00022989"/>
    </source>
</evidence>
<dbReference type="InterPro" id="IPR050291">
    <property type="entry name" value="CDF_Transporter"/>
</dbReference>
<dbReference type="EMBL" id="JANBPU010000005">
    <property type="protein sequence ID" value="KAJ1921404.1"/>
    <property type="molecule type" value="Genomic_DNA"/>
</dbReference>
<dbReference type="SUPFAM" id="SSF160240">
    <property type="entry name" value="Cation efflux protein cytoplasmic domain-like"/>
    <property type="match status" value="1"/>
</dbReference>
<keyword evidence="2" id="KW-0813">Transport</keyword>
<dbReference type="Gene3D" id="3.30.70.1350">
    <property type="entry name" value="Cation efflux protein, cytoplasmic domain"/>
    <property type="match status" value="1"/>
</dbReference>
<comment type="subcellular location">
    <subcellularLocation>
        <location evidence="1">Membrane</location>
        <topology evidence="1">Multi-pass membrane protein</topology>
    </subcellularLocation>
</comment>
<dbReference type="InterPro" id="IPR036837">
    <property type="entry name" value="Cation_efflux_CTD_sf"/>
</dbReference>
<evidence type="ECO:0000256" key="7">
    <source>
        <dbReference type="SAM" id="Phobius"/>
    </source>
</evidence>
<feature type="compositionally biased region" description="Low complexity" evidence="6">
    <location>
        <begin position="50"/>
        <end position="62"/>
    </location>
</feature>
<dbReference type="OrthoDB" id="78296at2759"/>
<feature type="region of interest" description="Disordered" evidence="6">
    <location>
        <begin position="1"/>
        <end position="62"/>
    </location>
</feature>
<dbReference type="NCBIfam" id="TIGR01297">
    <property type="entry name" value="CDF"/>
    <property type="match status" value="1"/>
</dbReference>
<feature type="transmembrane region" description="Helical" evidence="7">
    <location>
        <begin position="273"/>
        <end position="294"/>
    </location>
</feature>
<proteinExistence type="predicted"/>
<dbReference type="FunFam" id="1.20.1510.10:FF:000005">
    <property type="entry name" value="Putative Cation diffusion facilitator 1"/>
    <property type="match status" value="1"/>
</dbReference>
<evidence type="ECO:0000259" key="8">
    <source>
        <dbReference type="Pfam" id="PF01545"/>
    </source>
</evidence>
<evidence type="ECO:0000313" key="10">
    <source>
        <dbReference type="Proteomes" id="UP001150538"/>
    </source>
</evidence>
<keyword evidence="10" id="KW-1185">Reference proteome</keyword>
<protein>
    <recommendedName>
        <fullName evidence="8">Cation efflux protein transmembrane domain-containing protein</fullName>
    </recommendedName>
</protein>
<dbReference type="InterPro" id="IPR058533">
    <property type="entry name" value="Cation_efflux_TM"/>
</dbReference>
<dbReference type="GO" id="GO:0008324">
    <property type="term" value="F:monoatomic cation transmembrane transporter activity"/>
    <property type="evidence" value="ECO:0007669"/>
    <property type="project" value="InterPro"/>
</dbReference>
<dbReference type="GO" id="GO:0030003">
    <property type="term" value="P:intracellular monoatomic cation homeostasis"/>
    <property type="evidence" value="ECO:0007669"/>
    <property type="project" value="UniProtKB-ARBA"/>
</dbReference>
<feature type="compositionally biased region" description="Polar residues" evidence="6">
    <location>
        <begin position="31"/>
        <end position="42"/>
    </location>
</feature>
<feature type="transmembrane region" description="Helical" evidence="7">
    <location>
        <begin position="192"/>
        <end position="213"/>
    </location>
</feature>
<dbReference type="GO" id="GO:0016020">
    <property type="term" value="C:membrane"/>
    <property type="evidence" value="ECO:0007669"/>
    <property type="project" value="UniProtKB-SubCell"/>
</dbReference>
<gene>
    <name evidence="9" type="ORF">H4219_000721</name>
</gene>
<feature type="domain" description="Cation efflux protein transmembrane" evidence="8">
    <location>
        <begin position="168"/>
        <end position="359"/>
    </location>
</feature>
<name>A0A9W8DRA1_9FUNG</name>
<evidence type="ECO:0000256" key="1">
    <source>
        <dbReference type="ARBA" id="ARBA00004141"/>
    </source>
</evidence>
<evidence type="ECO:0000256" key="3">
    <source>
        <dbReference type="ARBA" id="ARBA00022692"/>
    </source>
</evidence>
<dbReference type="AlphaFoldDB" id="A0A9W8DRA1"/>
<comment type="caution">
    <text evidence="9">The sequence shown here is derived from an EMBL/GenBank/DDBJ whole genome shotgun (WGS) entry which is preliminary data.</text>
</comment>
<dbReference type="Proteomes" id="UP001150538">
    <property type="component" value="Unassembled WGS sequence"/>
</dbReference>
<dbReference type="InterPro" id="IPR002524">
    <property type="entry name" value="Cation_efflux"/>
</dbReference>
<dbReference type="Pfam" id="PF01545">
    <property type="entry name" value="Cation_efflux"/>
    <property type="match status" value="1"/>
</dbReference>
<organism evidence="9 10">
    <name type="scientific">Mycoemilia scoparia</name>
    <dbReference type="NCBI Taxonomy" id="417184"/>
    <lineage>
        <taxon>Eukaryota</taxon>
        <taxon>Fungi</taxon>
        <taxon>Fungi incertae sedis</taxon>
        <taxon>Zoopagomycota</taxon>
        <taxon>Kickxellomycotina</taxon>
        <taxon>Kickxellomycetes</taxon>
        <taxon>Kickxellales</taxon>
        <taxon>Kickxellaceae</taxon>
        <taxon>Mycoemilia</taxon>
    </lineage>
</organism>
<dbReference type="GO" id="GO:0098771">
    <property type="term" value="P:inorganic ion homeostasis"/>
    <property type="evidence" value="ECO:0007669"/>
    <property type="project" value="UniProtKB-ARBA"/>
</dbReference>
<accession>A0A9W8DRA1</accession>
<dbReference type="SUPFAM" id="SSF161111">
    <property type="entry name" value="Cation efflux protein transmembrane domain-like"/>
    <property type="match status" value="1"/>
</dbReference>
<feature type="transmembrane region" description="Helical" evidence="7">
    <location>
        <begin position="233"/>
        <end position="253"/>
    </location>
</feature>
<evidence type="ECO:0000313" key="9">
    <source>
        <dbReference type="EMBL" id="KAJ1921404.1"/>
    </source>
</evidence>
<evidence type="ECO:0000256" key="2">
    <source>
        <dbReference type="ARBA" id="ARBA00022448"/>
    </source>
</evidence>